<keyword evidence="6" id="KW-1185">Reference proteome</keyword>
<sequence length="1007" mass="113476">MEELAEDKQVITGTENVTAEPSKKKMKKKKDIEMVDIQNQNDAKTTNGNCWIRKKYQTETLPKIKNLELKNENTSTSNNSGGVLPEFHIGVFKNLAATDASIREAAARSLVTELRKFRMPMITPSYRYAIRRLIRGVSSSRECARQGFALGLTILVATVPSIKLESLLKLIITLLEVSSSMKGQVEFTSCVIALAAKKGTYKSLLSQLYWKWLRRYSISTVEALPSHVLEAPGLQEWFEGATEVGNPDALLLALKIREKVGLDNKFGKLLPSPYNKNKFFSADHLSKIASCLKESTFRQPRVHCLWPFLVSNLLSDGAKDVDSALGLNSVKKHKRSRNCSSAEEDIDRHLWCFCEVIIEGSFSPSSHDRKNLAYDILLLLLPKLPASSVQVVLSFKVVQCLMDIFSTKDSWLYKVAQHFLKELSEWVMHDDFRRQWEFDCISRSKTVKDLMTEFKTESGCVLLIQNMITMFLDECHSSDESSDQSQTTDDNSEIGSLEDKDVVETSEFLKSWVVESLPTVSNHLKLDQDAKFRVQKVLKFLAVQGLFSSSLGTEVTSFELQEKIRWPKSSIPGAMCQMCIEQLQLLLANVQKGEGPHAESSGVEAIDLGSYFSVMDANKMHAMRYLLIQLLLQILLRPREFFEAASKLVMCCKKAFGSSDLVDPSEEDEPDEDGAPELMDVFDGLLRMLRVIKKDFKPVKHQFTDSEGDDTDDNILGVEEADESDEPETGETVDSDEQTDDSEAAVGVEALANMVRERNSKAGLETTLSQLVLFKLRVLSLLEIYLHENPGSDQLGQRIWGIIQKKIFKAKDYPKAEELQLDILETFLEKYPKLAEKAFKKKQSASSPSKKKQSASWNRHKMITSLAQSSAFWILKVIDARNFSDSELQRVCEIFKNVLFRQVEALDLVTELLRPLLSSNANANESGSDASKMLKSQLPKLCHLIKHLVANMPEKQSRRAEVRKFCGKVFQILTTFKLTSIFLKALEPGGHTACESQLGDIFLVLKK</sequence>
<comment type="subcellular location">
    <subcellularLocation>
        <location evidence="1">Nucleus</location>
    </subcellularLocation>
</comment>
<evidence type="ECO:0008006" key="7">
    <source>
        <dbReference type="Google" id="ProtNLM"/>
    </source>
</evidence>
<evidence type="ECO:0000256" key="4">
    <source>
        <dbReference type="SAM" id="MobiDB-lite"/>
    </source>
</evidence>
<dbReference type="Pfam" id="PF04931">
    <property type="entry name" value="DNA_pol_phi"/>
    <property type="match status" value="1"/>
</dbReference>
<feature type="region of interest" description="Disordered" evidence="4">
    <location>
        <begin position="477"/>
        <end position="496"/>
    </location>
</feature>
<protein>
    <recommendedName>
        <fullName evidence="7">DNA polymerase V</fullName>
    </recommendedName>
</protein>
<dbReference type="InterPro" id="IPR007015">
    <property type="entry name" value="DNA_pol_V/MYBBP1A"/>
</dbReference>
<dbReference type="PANTHER" id="PTHR13213">
    <property type="entry name" value="MYB-BINDING PROTEIN 1A FAMILY MEMBER"/>
    <property type="match status" value="1"/>
</dbReference>
<dbReference type="InterPro" id="IPR016024">
    <property type="entry name" value="ARM-type_fold"/>
</dbReference>
<comment type="similarity">
    <text evidence="2">Belongs to the MYBBP1A family.</text>
</comment>
<reference evidence="5 6" key="1">
    <citation type="submission" date="2024-12" db="EMBL/GenBank/DDBJ databases">
        <title>The unique morphological basis and parallel evolutionary history of personate flowers in Penstemon.</title>
        <authorList>
            <person name="Depatie T.H."/>
            <person name="Wessinger C.A."/>
        </authorList>
    </citation>
    <scope>NUCLEOTIDE SEQUENCE [LARGE SCALE GENOMIC DNA]</scope>
    <source>
        <strain evidence="5">WTNN_2</strain>
        <tissue evidence="5">Leaf</tissue>
    </source>
</reference>
<gene>
    <name evidence="5" type="ORF">ACJIZ3_001208</name>
</gene>
<dbReference type="EMBL" id="JBJXBP010000002">
    <property type="protein sequence ID" value="KAL3843805.1"/>
    <property type="molecule type" value="Genomic_DNA"/>
</dbReference>
<name>A0ABD3U5S7_9LAMI</name>
<feature type="compositionally biased region" description="Acidic residues" evidence="4">
    <location>
        <begin position="706"/>
        <end position="742"/>
    </location>
</feature>
<evidence type="ECO:0000256" key="1">
    <source>
        <dbReference type="ARBA" id="ARBA00004123"/>
    </source>
</evidence>
<evidence type="ECO:0000313" key="6">
    <source>
        <dbReference type="Proteomes" id="UP001634393"/>
    </source>
</evidence>
<dbReference type="GO" id="GO:0005634">
    <property type="term" value="C:nucleus"/>
    <property type="evidence" value="ECO:0007669"/>
    <property type="project" value="UniProtKB-SubCell"/>
</dbReference>
<feature type="region of interest" description="Disordered" evidence="4">
    <location>
        <begin position="702"/>
        <end position="742"/>
    </location>
</feature>
<proteinExistence type="inferred from homology"/>
<feature type="region of interest" description="Disordered" evidence="4">
    <location>
        <begin position="1"/>
        <end position="30"/>
    </location>
</feature>
<evidence type="ECO:0000313" key="5">
    <source>
        <dbReference type="EMBL" id="KAL3843805.1"/>
    </source>
</evidence>
<evidence type="ECO:0000256" key="2">
    <source>
        <dbReference type="ARBA" id="ARBA00006809"/>
    </source>
</evidence>
<dbReference type="AlphaFoldDB" id="A0ABD3U5S7"/>
<dbReference type="SUPFAM" id="SSF48371">
    <property type="entry name" value="ARM repeat"/>
    <property type="match status" value="1"/>
</dbReference>
<dbReference type="PANTHER" id="PTHR13213:SF2">
    <property type="entry name" value="MYB-BINDING PROTEIN 1A"/>
    <property type="match status" value="1"/>
</dbReference>
<organism evidence="5 6">
    <name type="scientific">Penstemon smallii</name>
    <dbReference type="NCBI Taxonomy" id="265156"/>
    <lineage>
        <taxon>Eukaryota</taxon>
        <taxon>Viridiplantae</taxon>
        <taxon>Streptophyta</taxon>
        <taxon>Embryophyta</taxon>
        <taxon>Tracheophyta</taxon>
        <taxon>Spermatophyta</taxon>
        <taxon>Magnoliopsida</taxon>
        <taxon>eudicotyledons</taxon>
        <taxon>Gunneridae</taxon>
        <taxon>Pentapetalae</taxon>
        <taxon>asterids</taxon>
        <taxon>lamiids</taxon>
        <taxon>Lamiales</taxon>
        <taxon>Plantaginaceae</taxon>
        <taxon>Cheloneae</taxon>
        <taxon>Penstemon</taxon>
    </lineage>
</organism>
<keyword evidence="3" id="KW-0539">Nucleus</keyword>
<comment type="caution">
    <text evidence="5">The sequence shown here is derived from an EMBL/GenBank/DDBJ whole genome shotgun (WGS) entry which is preliminary data.</text>
</comment>
<accession>A0ABD3U5S7</accession>
<evidence type="ECO:0000256" key="3">
    <source>
        <dbReference type="ARBA" id="ARBA00023242"/>
    </source>
</evidence>
<dbReference type="Proteomes" id="UP001634393">
    <property type="component" value="Unassembled WGS sequence"/>
</dbReference>